<dbReference type="RefSeq" id="WP_141282437.1">
    <property type="nucleotide sequence ID" value="NZ_BAAAWK010000001.1"/>
</dbReference>
<protein>
    <recommendedName>
        <fullName evidence="3">Neutral/alkaline non-lysosomal ceramidase N-terminal domain-containing protein</fullName>
    </recommendedName>
</protein>
<dbReference type="GeneID" id="97301521"/>
<dbReference type="EMBL" id="BJMD01000006">
    <property type="protein sequence ID" value="GEB18357.1"/>
    <property type="molecule type" value="Genomic_DNA"/>
</dbReference>
<evidence type="ECO:0008006" key="3">
    <source>
        <dbReference type="Google" id="ProtNLM"/>
    </source>
</evidence>
<sequence length="448" mass="47769">MAFTVSTAKVSISPPLDVNPYMAGYGTLDGGREATSSAPYESLWVRAIVLWENGSPNLIMSVDILALPRSIHQRARQRILALAGWSNGDILIQSTHTHNGPAVVDTLHPFMCYGLSDLSMVETYSEHLENDLVDAAREALNAAQTAVTLDYKVTTASIAYNRVGLPYLENTVPVIVARKPNGNAAAVIFNYACHPVAAGMRTLFDGDYPAGACNYIENTNPECFALFLQGAAGDQNPMGVPSWELRDEYATTLGAAVDRAMQTPGRVIGSPLQTSYQEVQIPLDITPTAGNMAAVRAAYASRLPNLDGNPAWYGRHAQVMIGRIDSGSYETSVVCPFQVWKFGGSPQLRIGIVGGELVSGYAAYFRAKFGGANGVIVGGYGNESCYYVPSAQFLPPYSSGGSYEGGWDPDHPGIAGGSMTVYGHIGHFRGGTTGVEATVINTLNSMFA</sequence>
<dbReference type="AlphaFoldDB" id="A0A4Y3NB44"/>
<dbReference type="OrthoDB" id="2579961at2"/>
<name>A0A4Y3NB44_PAEAU</name>
<reference evidence="1 2" key="1">
    <citation type="submission" date="2019-06" db="EMBL/GenBank/DDBJ databases">
        <title>Whole genome shotgun sequence of Paenarthrobacter aurescens NBRC 12136.</title>
        <authorList>
            <person name="Hosoyama A."/>
            <person name="Uohara A."/>
            <person name="Ohji S."/>
            <person name="Ichikawa N."/>
        </authorList>
    </citation>
    <scope>NUCLEOTIDE SEQUENCE [LARGE SCALE GENOMIC DNA]</scope>
    <source>
        <strain evidence="1 2">NBRC 12136</strain>
    </source>
</reference>
<gene>
    <name evidence="1" type="ORF">AAU01_11120</name>
</gene>
<evidence type="ECO:0000313" key="1">
    <source>
        <dbReference type="EMBL" id="GEB18357.1"/>
    </source>
</evidence>
<evidence type="ECO:0000313" key="2">
    <source>
        <dbReference type="Proteomes" id="UP000317715"/>
    </source>
</evidence>
<organism evidence="1 2">
    <name type="scientific">Paenarthrobacter aurescens</name>
    <name type="common">Arthrobacter aurescens</name>
    <dbReference type="NCBI Taxonomy" id="43663"/>
    <lineage>
        <taxon>Bacteria</taxon>
        <taxon>Bacillati</taxon>
        <taxon>Actinomycetota</taxon>
        <taxon>Actinomycetes</taxon>
        <taxon>Micrococcales</taxon>
        <taxon>Micrococcaceae</taxon>
        <taxon>Paenarthrobacter</taxon>
    </lineage>
</organism>
<proteinExistence type="predicted"/>
<comment type="caution">
    <text evidence="1">The sequence shown here is derived from an EMBL/GenBank/DDBJ whole genome shotgun (WGS) entry which is preliminary data.</text>
</comment>
<dbReference type="Proteomes" id="UP000317715">
    <property type="component" value="Unassembled WGS sequence"/>
</dbReference>
<accession>A0A4Y3NB44</accession>
<keyword evidence="2" id="KW-1185">Reference proteome</keyword>